<dbReference type="InterPro" id="IPR050303">
    <property type="entry name" value="GatZ_KbaZ_carbometab"/>
</dbReference>
<dbReference type="Proteomes" id="UP000070452">
    <property type="component" value="Unassembled WGS sequence"/>
</dbReference>
<gene>
    <name evidence="2" type="ORF">AWT83_16270</name>
    <name evidence="3" type="ORF">DKP91_15875</name>
    <name evidence="4" type="ORF">DTPHA_602933</name>
</gene>
<dbReference type="GO" id="GO:0005886">
    <property type="term" value="C:plasma membrane"/>
    <property type="evidence" value="ECO:0007669"/>
    <property type="project" value="TreeGrafter"/>
</dbReference>
<evidence type="ECO:0000313" key="6">
    <source>
        <dbReference type="Proteomes" id="UP000183509"/>
    </source>
</evidence>
<dbReference type="InterPro" id="IPR004704">
    <property type="entry name" value="PTS_IID_man"/>
</dbReference>
<dbReference type="AlphaFoldDB" id="A0A133CDY2"/>
<evidence type="ECO:0000256" key="1">
    <source>
        <dbReference type="SAM" id="Phobius"/>
    </source>
</evidence>
<comment type="caution">
    <text evidence="2">The sequence shown here is derived from an EMBL/GenBank/DDBJ whole genome shotgun (WGS) entry which is preliminary data.</text>
</comment>
<accession>A0A133CDY2</accession>
<sequence>MVKESVIGKKELRSIFWRSFFMQSSWSFDKMMAYGQMNGIERSLRKIYPNDDDYYTALQRHTETFNITPHIAPFVMSLSVTMEEENAKNPEFDTDAINKIKTGLMGPLSGIGDSFFWGTFRVIAAGIGISFAQQGNILGMILYFTLYTAIHFIFKWLATKYGYVLGTKFIDDTEDNHMIDKLSHGASILGLTVIGAMIGTMVTLNTSLKFTVGGAETSLQSIFDQIFPGLLPLGITFLCVWLYSKGHKTITIILGIFVLCFLGTLGGIF</sequence>
<dbReference type="EMBL" id="LRHK01000008">
    <property type="protein sequence ID" value="KWX16295.1"/>
    <property type="molecule type" value="Genomic_DNA"/>
</dbReference>
<dbReference type="EMBL" id="FKLM01000108">
    <property type="protein sequence ID" value="SAZ41405.1"/>
    <property type="molecule type" value="Genomic_DNA"/>
</dbReference>
<dbReference type="Proteomes" id="UP000249070">
    <property type="component" value="Unassembled WGS sequence"/>
</dbReference>
<dbReference type="PATRIC" id="fig|1352.1358.peg.2935"/>
<keyword evidence="1" id="KW-1133">Transmembrane helix</keyword>
<feature type="transmembrane region" description="Helical" evidence="1">
    <location>
        <begin position="114"/>
        <end position="131"/>
    </location>
</feature>
<dbReference type="Pfam" id="PF03613">
    <property type="entry name" value="EIID-AGA"/>
    <property type="match status" value="1"/>
</dbReference>
<evidence type="ECO:0000313" key="5">
    <source>
        <dbReference type="Proteomes" id="UP000070452"/>
    </source>
</evidence>
<dbReference type="Proteomes" id="UP000183509">
    <property type="component" value="Unassembled WGS sequence"/>
</dbReference>
<keyword evidence="1" id="KW-0472">Membrane</keyword>
<dbReference type="EMBL" id="QHGU01000194">
    <property type="protein sequence ID" value="PZM52093.1"/>
    <property type="molecule type" value="Genomic_DNA"/>
</dbReference>
<reference evidence="4 6" key="2">
    <citation type="submission" date="2016-04" db="EMBL/GenBank/DDBJ databases">
        <authorList>
            <person name="Millard A."/>
        </authorList>
    </citation>
    <scope>NUCLEOTIDE SEQUENCE [LARGE SCALE GENOMIC DNA]</scope>
    <source>
        <strain evidence="4">Isolate 22</strain>
    </source>
</reference>
<organism evidence="2 5">
    <name type="scientific">Enterococcus faecium</name>
    <name type="common">Streptococcus faecium</name>
    <dbReference type="NCBI Taxonomy" id="1352"/>
    <lineage>
        <taxon>Bacteria</taxon>
        <taxon>Bacillati</taxon>
        <taxon>Bacillota</taxon>
        <taxon>Bacilli</taxon>
        <taxon>Lactobacillales</taxon>
        <taxon>Enterococcaceae</taxon>
        <taxon>Enterococcus</taxon>
    </lineage>
</organism>
<feature type="transmembrane region" description="Helical" evidence="1">
    <location>
        <begin position="250"/>
        <end position="268"/>
    </location>
</feature>
<evidence type="ECO:0000313" key="2">
    <source>
        <dbReference type="EMBL" id="KWX16295.1"/>
    </source>
</evidence>
<evidence type="ECO:0000313" key="7">
    <source>
        <dbReference type="Proteomes" id="UP000249070"/>
    </source>
</evidence>
<dbReference type="GO" id="GO:0009401">
    <property type="term" value="P:phosphoenolpyruvate-dependent sugar phosphotransferase system"/>
    <property type="evidence" value="ECO:0007669"/>
    <property type="project" value="InterPro"/>
</dbReference>
<dbReference type="GO" id="GO:0016740">
    <property type="term" value="F:transferase activity"/>
    <property type="evidence" value="ECO:0007669"/>
    <property type="project" value="UniProtKB-KW"/>
</dbReference>
<reference evidence="3 7" key="3">
    <citation type="submission" date="2018-05" db="EMBL/GenBank/DDBJ databases">
        <title>Vancomycin-resistant Enterococcus faecium strain from Chelyabinsk, Russia.</title>
        <authorList>
            <person name="Gostev V."/>
            <person name="Goncharov A."/>
            <person name="Kolodzhieva V."/>
            <person name="Suvorov A."/>
            <person name="Sidorenko S."/>
            <person name="Zueva L."/>
        </authorList>
    </citation>
    <scope>NUCLEOTIDE SEQUENCE [LARGE SCALE GENOMIC DNA]</scope>
    <source>
        <strain evidence="3 7">20</strain>
    </source>
</reference>
<dbReference type="RefSeq" id="WP_002301682.1">
    <property type="nucleotide sequence ID" value="NZ_AP026774.1"/>
</dbReference>
<name>A0A133CDY2_ENTFC</name>
<dbReference type="EC" id="2.7.1.191" evidence="4"/>
<keyword evidence="4" id="KW-0808">Transferase</keyword>
<protein>
    <submittedName>
        <fullName evidence="2">PTS mannose transporter subunit IID</fullName>
    </submittedName>
    <submittedName>
        <fullName evidence="3">PTS system mannose/fructose/sorbose family transporter subunit IID</fullName>
    </submittedName>
    <submittedName>
        <fullName evidence="4">PTS system, mannose/fructose/sorbose-specific IID component</fullName>
        <ecNumber evidence="4">2.7.1.191</ecNumber>
    </submittedName>
</protein>
<reference evidence="2 5" key="1">
    <citation type="submission" date="2016-01" db="EMBL/GenBank/DDBJ databases">
        <title>Molecular Mechanisms for transfer of large genomic segments between Enterococcus faecium strains.</title>
        <authorList>
            <person name="Garcia-Solache M.A."/>
            <person name="Lebreton F."/>
            <person name="Mclaughlin R.E."/>
            <person name="Whiteaker J.D."/>
            <person name="Gilmore M.S."/>
            <person name="Rice L.B."/>
        </authorList>
    </citation>
    <scope>NUCLEOTIDE SEQUENCE [LARGE SCALE GENOMIC DNA]</scope>
    <source>
        <strain evidence="2 5">D344RRF x C68</strain>
    </source>
</reference>
<feature type="transmembrane region" description="Helical" evidence="1">
    <location>
        <begin position="226"/>
        <end position="243"/>
    </location>
</feature>
<feature type="transmembrane region" description="Helical" evidence="1">
    <location>
        <begin position="137"/>
        <end position="158"/>
    </location>
</feature>
<keyword evidence="1" id="KW-0812">Transmembrane</keyword>
<dbReference type="PROSITE" id="PS51108">
    <property type="entry name" value="PTS_EIID"/>
    <property type="match status" value="1"/>
</dbReference>
<proteinExistence type="predicted"/>
<feature type="transmembrane region" description="Helical" evidence="1">
    <location>
        <begin position="186"/>
        <end position="206"/>
    </location>
</feature>
<evidence type="ECO:0000313" key="4">
    <source>
        <dbReference type="EMBL" id="SAZ41405.1"/>
    </source>
</evidence>
<evidence type="ECO:0000313" key="3">
    <source>
        <dbReference type="EMBL" id="PZM52093.1"/>
    </source>
</evidence>
<dbReference type="PANTHER" id="PTHR32502:SF23">
    <property type="entry name" value="TRANSPORT PROTEIN, PTS SYSTEM"/>
    <property type="match status" value="1"/>
</dbReference>
<dbReference type="PANTHER" id="PTHR32502">
    <property type="entry name" value="N-ACETYLGALACTOSAMINE PERMEASE II COMPONENT-RELATED"/>
    <property type="match status" value="1"/>
</dbReference>